<dbReference type="PROSITE" id="PS51419">
    <property type="entry name" value="RAB"/>
    <property type="match status" value="1"/>
</dbReference>
<keyword evidence="2" id="KW-0488">Methylation</keyword>
<evidence type="ECO:0000313" key="6">
    <source>
        <dbReference type="Proteomes" id="UP000235672"/>
    </source>
</evidence>
<evidence type="ECO:0000256" key="3">
    <source>
        <dbReference type="ARBA" id="ARBA00022741"/>
    </source>
</evidence>
<dbReference type="GO" id="GO:0005525">
    <property type="term" value="F:GTP binding"/>
    <property type="evidence" value="ECO:0007669"/>
    <property type="project" value="UniProtKB-KW"/>
</dbReference>
<dbReference type="SMART" id="SM00174">
    <property type="entry name" value="RHO"/>
    <property type="match status" value="1"/>
</dbReference>
<feature type="non-terminal residue" evidence="5">
    <location>
        <position position="1"/>
    </location>
</feature>
<dbReference type="GO" id="GO:0007264">
    <property type="term" value="P:small GTPase-mediated signal transduction"/>
    <property type="evidence" value="ECO:0007669"/>
    <property type="project" value="InterPro"/>
</dbReference>
<protein>
    <recommendedName>
        <fullName evidence="7">Cell division control protein 42</fullName>
    </recommendedName>
</protein>
<dbReference type="PRINTS" id="PR00449">
    <property type="entry name" value="RASTRNSFRMNG"/>
</dbReference>
<keyword evidence="6" id="KW-1185">Reference proteome</keyword>
<dbReference type="SMART" id="SM00175">
    <property type="entry name" value="RAB"/>
    <property type="match status" value="1"/>
</dbReference>
<dbReference type="FunFam" id="3.40.50.300:FF:001179">
    <property type="entry name" value="Rho family GTPase"/>
    <property type="match status" value="1"/>
</dbReference>
<dbReference type="PANTHER" id="PTHR24072">
    <property type="entry name" value="RHO FAMILY GTPASE"/>
    <property type="match status" value="1"/>
</dbReference>
<dbReference type="InterPro" id="IPR001806">
    <property type="entry name" value="Small_GTPase"/>
</dbReference>
<evidence type="ECO:0000256" key="1">
    <source>
        <dbReference type="ARBA" id="ARBA00010142"/>
    </source>
</evidence>
<dbReference type="SUPFAM" id="SSF52540">
    <property type="entry name" value="P-loop containing nucleoside triphosphate hydrolases"/>
    <property type="match status" value="1"/>
</dbReference>
<comment type="similarity">
    <text evidence="1">Belongs to the small GTPase superfamily. Rho family.</text>
</comment>
<reference evidence="5 6" key="1">
    <citation type="submission" date="2016-05" db="EMBL/GenBank/DDBJ databases">
        <title>A degradative enzymes factory behind the ericoid mycorrhizal symbiosis.</title>
        <authorList>
            <consortium name="DOE Joint Genome Institute"/>
            <person name="Martino E."/>
            <person name="Morin E."/>
            <person name="Grelet G."/>
            <person name="Kuo A."/>
            <person name="Kohler A."/>
            <person name="Daghino S."/>
            <person name="Barry K."/>
            <person name="Choi C."/>
            <person name="Cichocki N."/>
            <person name="Clum A."/>
            <person name="Copeland A."/>
            <person name="Hainaut M."/>
            <person name="Haridas S."/>
            <person name="Labutti K."/>
            <person name="Lindquist E."/>
            <person name="Lipzen A."/>
            <person name="Khouja H.-R."/>
            <person name="Murat C."/>
            <person name="Ohm R."/>
            <person name="Olson A."/>
            <person name="Spatafora J."/>
            <person name="Veneault-Fourrey C."/>
            <person name="Henrissat B."/>
            <person name="Grigoriev I."/>
            <person name="Martin F."/>
            <person name="Perotto S."/>
        </authorList>
    </citation>
    <scope>NUCLEOTIDE SEQUENCE [LARGE SCALE GENOMIC DNA]</scope>
    <source>
        <strain evidence="5 6">UAMH 7357</strain>
    </source>
</reference>
<keyword evidence="4" id="KW-0342">GTP-binding</keyword>
<evidence type="ECO:0000313" key="5">
    <source>
        <dbReference type="EMBL" id="PMD15921.1"/>
    </source>
</evidence>
<dbReference type="STRING" id="1745343.A0A2J6PPF9"/>
<dbReference type="GO" id="GO:0003924">
    <property type="term" value="F:GTPase activity"/>
    <property type="evidence" value="ECO:0007669"/>
    <property type="project" value="InterPro"/>
</dbReference>
<dbReference type="Proteomes" id="UP000235672">
    <property type="component" value="Unassembled WGS sequence"/>
</dbReference>
<dbReference type="NCBIfam" id="TIGR00231">
    <property type="entry name" value="small_GTP"/>
    <property type="match status" value="1"/>
</dbReference>
<dbReference type="PROSITE" id="PS51420">
    <property type="entry name" value="RHO"/>
    <property type="match status" value="1"/>
</dbReference>
<dbReference type="EMBL" id="KZ613509">
    <property type="protein sequence ID" value="PMD15921.1"/>
    <property type="molecule type" value="Genomic_DNA"/>
</dbReference>
<sequence>IVIGDGTIGKTYLLISYIKNKFPIKYIPIVFDNYIITVMVGNEPYLLGLFDTASQEDYDCLRPLSYPETDIFLICFSIVSWVSFRNIYEKWVPEISYYCPGIPFLIVGTQTDLREDTIILEKLAKQKELPVGKDLGEKIARKEGAVKYIECSALLGENGKVKAIFDKAIFIALEPLAKKKKLLNRCSLL</sequence>
<dbReference type="AlphaFoldDB" id="A0A2J6PPF9"/>
<evidence type="ECO:0008006" key="7">
    <source>
        <dbReference type="Google" id="ProtNLM"/>
    </source>
</evidence>
<dbReference type="SMART" id="SM00173">
    <property type="entry name" value="RAS"/>
    <property type="match status" value="1"/>
</dbReference>
<keyword evidence="3" id="KW-0547">Nucleotide-binding</keyword>
<name>A0A2J6PPF9_9HELO</name>
<dbReference type="Gene3D" id="3.40.50.300">
    <property type="entry name" value="P-loop containing nucleotide triphosphate hydrolases"/>
    <property type="match status" value="1"/>
</dbReference>
<evidence type="ECO:0000256" key="4">
    <source>
        <dbReference type="ARBA" id="ARBA00023134"/>
    </source>
</evidence>
<dbReference type="PROSITE" id="PS51421">
    <property type="entry name" value="RAS"/>
    <property type="match status" value="1"/>
</dbReference>
<dbReference type="Pfam" id="PF00071">
    <property type="entry name" value="Ras"/>
    <property type="match status" value="1"/>
</dbReference>
<gene>
    <name evidence="5" type="ORF">NA56DRAFT_581355</name>
</gene>
<dbReference type="InterPro" id="IPR027417">
    <property type="entry name" value="P-loop_NTPase"/>
</dbReference>
<organism evidence="5 6">
    <name type="scientific">Hyaloscypha hepaticicola</name>
    <dbReference type="NCBI Taxonomy" id="2082293"/>
    <lineage>
        <taxon>Eukaryota</taxon>
        <taxon>Fungi</taxon>
        <taxon>Dikarya</taxon>
        <taxon>Ascomycota</taxon>
        <taxon>Pezizomycotina</taxon>
        <taxon>Leotiomycetes</taxon>
        <taxon>Helotiales</taxon>
        <taxon>Hyaloscyphaceae</taxon>
        <taxon>Hyaloscypha</taxon>
    </lineage>
</organism>
<dbReference type="InterPro" id="IPR003578">
    <property type="entry name" value="Small_GTPase_Rho"/>
</dbReference>
<evidence type="ECO:0000256" key="2">
    <source>
        <dbReference type="ARBA" id="ARBA00022481"/>
    </source>
</evidence>
<dbReference type="OrthoDB" id="8830751at2759"/>
<dbReference type="InterPro" id="IPR005225">
    <property type="entry name" value="Small_GTP-bd"/>
</dbReference>
<accession>A0A2J6PPF9</accession>
<proteinExistence type="inferred from homology"/>